<dbReference type="SMART" id="SM00633">
    <property type="entry name" value="Glyco_10"/>
    <property type="match status" value="1"/>
</dbReference>
<dbReference type="InterPro" id="IPR044846">
    <property type="entry name" value="GH10"/>
</dbReference>
<keyword evidence="9" id="KW-1185">Reference proteome</keyword>
<keyword evidence="4 8" id="KW-0378">Hydrolase</keyword>
<dbReference type="Pfam" id="PF02018">
    <property type="entry name" value="CBM_4_9"/>
    <property type="match status" value="4"/>
</dbReference>
<dbReference type="Proteomes" id="UP000036987">
    <property type="component" value="Unassembled WGS sequence"/>
</dbReference>
<comment type="caution">
    <text evidence="8">The sequence shown here is derived from an EMBL/GenBank/DDBJ whole genome shotgun (WGS) entry which is preliminary data.</text>
</comment>
<keyword evidence="8" id="KW-0326">Glycosidase</keyword>
<evidence type="ECO:0000256" key="4">
    <source>
        <dbReference type="ARBA" id="ARBA00022801"/>
    </source>
</evidence>
<reference evidence="9" key="1">
    <citation type="journal article" date="2016" name="Nature">
        <title>The genome of the seagrass Zostera marina reveals angiosperm adaptation to the sea.</title>
        <authorList>
            <person name="Olsen J.L."/>
            <person name="Rouze P."/>
            <person name="Verhelst B."/>
            <person name="Lin Y.-C."/>
            <person name="Bayer T."/>
            <person name="Collen J."/>
            <person name="Dattolo E."/>
            <person name="De Paoli E."/>
            <person name="Dittami S."/>
            <person name="Maumus F."/>
            <person name="Michel G."/>
            <person name="Kersting A."/>
            <person name="Lauritano C."/>
            <person name="Lohaus R."/>
            <person name="Toepel M."/>
            <person name="Tonon T."/>
            <person name="Vanneste K."/>
            <person name="Amirebrahimi M."/>
            <person name="Brakel J."/>
            <person name="Bostroem C."/>
            <person name="Chovatia M."/>
            <person name="Grimwood J."/>
            <person name="Jenkins J.W."/>
            <person name="Jueterbock A."/>
            <person name="Mraz A."/>
            <person name="Stam W.T."/>
            <person name="Tice H."/>
            <person name="Bornberg-Bauer E."/>
            <person name="Green P.J."/>
            <person name="Pearson G.A."/>
            <person name="Procaccini G."/>
            <person name="Duarte C.M."/>
            <person name="Schmutz J."/>
            <person name="Reusch T.B.H."/>
            <person name="Van de Peer Y."/>
        </authorList>
    </citation>
    <scope>NUCLEOTIDE SEQUENCE [LARGE SCALE GENOMIC DNA]</scope>
    <source>
        <strain evidence="9">cv. Finnish</strain>
    </source>
</reference>
<dbReference type="OMA" id="SCIGRSN"/>
<dbReference type="FunFam" id="2.60.120.260:FF:000103">
    <property type="entry name" value="Glycosyl hydrolase family 10 protein"/>
    <property type="match status" value="1"/>
</dbReference>
<dbReference type="InterPro" id="IPR017853">
    <property type="entry name" value="GH"/>
</dbReference>
<comment type="similarity">
    <text evidence="1">Belongs to the glycosyl hydrolase 10 (cellulase F) family.</text>
</comment>
<name>A0A0K9NGY5_ZOSMR</name>
<dbReference type="PANTHER" id="PTHR31490">
    <property type="entry name" value="GLYCOSYL HYDROLASE"/>
    <property type="match status" value="1"/>
</dbReference>
<keyword evidence="2 8" id="KW-0858">Xylan degradation</keyword>
<dbReference type="AlphaFoldDB" id="A0A0K9NGY5"/>
<dbReference type="Pfam" id="PF00331">
    <property type="entry name" value="Glyco_hydro_10"/>
    <property type="match status" value="1"/>
</dbReference>
<dbReference type="SUPFAM" id="SSF49785">
    <property type="entry name" value="Galactose-binding domain-like"/>
    <property type="match status" value="4"/>
</dbReference>
<dbReference type="GO" id="GO:0031176">
    <property type="term" value="F:endo-1,4-beta-xylanase activity"/>
    <property type="evidence" value="ECO:0000318"/>
    <property type="project" value="GO_Central"/>
</dbReference>
<gene>
    <name evidence="8" type="ORF">ZOSMA_9G01350</name>
</gene>
<protein>
    <submittedName>
        <fullName evidence="8">Endo-1,4-beta-xylanase, family GH10</fullName>
    </submittedName>
</protein>
<feature type="domain" description="GH10" evidence="7">
    <location>
        <begin position="748"/>
        <end position="1043"/>
    </location>
</feature>
<dbReference type="OrthoDB" id="3055998at2759"/>
<organism evidence="8 9">
    <name type="scientific">Zostera marina</name>
    <name type="common">Eelgrass</name>
    <dbReference type="NCBI Taxonomy" id="29655"/>
    <lineage>
        <taxon>Eukaryota</taxon>
        <taxon>Viridiplantae</taxon>
        <taxon>Streptophyta</taxon>
        <taxon>Embryophyta</taxon>
        <taxon>Tracheophyta</taxon>
        <taxon>Spermatophyta</taxon>
        <taxon>Magnoliopsida</taxon>
        <taxon>Liliopsida</taxon>
        <taxon>Zosteraceae</taxon>
        <taxon>Zostera</taxon>
    </lineage>
</organism>
<dbReference type="EMBL" id="LFYR01002228">
    <property type="protein sequence ID" value="KMZ56031.1"/>
    <property type="molecule type" value="Genomic_DNA"/>
</dbReference>
<evidence type="ECO:0000256" key="1">
    <source>
        <dbReference type="ARBA" id="ARBA00007495"/>
    </source>
</evidence>
<sequence length="1102" mass="123999">MRRRLSTLFGKRRRRLKSPACATYVQSESQIEENQQQPQGTMDNVIKNHDFSQGLAFWHPNSCDARVCSLDDQNSAPNSFQRYAIVTNRTQCWQGLEQDITCSISPGSKYVLSAQVMLGQTPQGAHHIQATLKLIYDHSPTQYLFLGRILVSDQKWEQLDGTFTLTDLPKQLVFYLEGPPPGVDILINNVTIITHTCKQIEEGNMGISCDGDENIVQNPQFRDGLDNWSARGCKILLFSSMDNQKILPMKGNIFAAATQRTHNWNGIQQEITGRVRRKLAYEVIAIVRIFGTSSAEVRATLWVQTSNGREQYIGIANNQASDKEWIQLHGKFLLNGSPSKVVIYVEGPPSGTDILLNSLVVKHAKRLPPSSPPNMEETRGMMMVPKEVLPNNIILNHDFSKGLHSWLPNSCDGHVVTEVSHLFNGISAKTGKSYAVISNRTEHWQGLEQNITAMVSPGSTYYVSAWVRICSDFEESSEVQATLRLEYSDSSTDYLCAGRIIATKTHWVKLEGSVSLTDMPTQVTFFLEGPTSGVDLLVDSVTVSSCPWKIDEDNIFGINIINNYSYENGLNEWYPLGPCTLKVSTGSPHFLPSAAKVSLGQHKSLNGQYIIATNRTETWMGPAQTITERVKVHLTYQVSAWVRIGCGPCGPQTVNVALGVDDDWVNGGQVSVDGDRWYELAGSFRIEKKPSKVITYVQGPSSGVDLMVAGFHIFPVNRKERFDYLKKQTDKVRKHDVILKFHGQDSFDGSRVKIRQTSNSFPFGSCISRSNLDNEEFVEFFLKNFNWAVFGNELKWYHTESEQGKFNYVDADEMLEFCKMHGIETRGHCIFWEVKDAIQPWIQTLNITDLMTAIQNRLKDLLTRYKGHFRHYDVNNEMLHGSFYEDMLGKNMRSYMFKAAHQLDPSAVLFVNDYHIEDGRDSKSSPDMYIQQILDLQECGTPIGGIGIQGHISNPVGPIICSALDKLGILGLPIWFTEVDVGAENEHLRADDLEVILREAYSHPAVEGIMLWGFWELFMCREGSHLVNAEGEINEAGRRYLDLKQEWMSNADGAINEDGEFMFRGFEGTYTVEIISPSNKFVETVVVKKSSDSPLSLNIKVG</sequence>
<dbReference type="Gene3D" id="2.60.120.260">
    <property type="entry name" value="Galactose-binding domain-like"/>
    <property type="match status" value="4"/>
</dbReference>
<proteinExistence type="inferred from homology"/>
<dbReference type="PROSITE" id="PS51760">
    <property type="entry name" value="GH10_2"/>
    <property type="match status" value="1"/>
</dbReference>
<keyword evidence="5" id="KW-0119">Carbohydrate metabolism</keyword>
<dbReference type="InterPro" id="IPR008979">
    <property type="entry name" value="Galactose-bd-like_sf"/>
</dbReference>
<dbReference type="SUPFAM" id="SSF51445">
    <property type="entry name" value="(Trans)glycosidases"/>
    <property type="match status" value="1"/>
</dbReference>
<dbReference type="STRING" id="29655.A0A0K9NGY5"/>
<dbReference type="FunFam" id="3.20.20.80:FF:000104">
    <property type="entry name" value="Endo-1,4-beta-xylanase A"/>
    <property type="match status" value="1"/>
</dbReference>
<accession>A0A0K9NGY5</accession>
<dbReference type="InterPro" id="IPR001000">
    <property type="entry name" value="GH10_dom"/>
</dbReference>
<evidence type="ECO:0000313" key="9">
    <source>
        <dbReference type="Proteomes" id="UP000036987"/>
    </source>
</evidence>
<dbReference type="SMR" id="A0A0K9NGY5"/>
<evidence type="ECO:0000256" key="5">
    <source>
        <dbReference type="ARBA" id="ARBA00023277"/>
    </source>
</evidence>
<evidence type="ECO:0000256" key="2">
    <source>
        <dbReference type="ARBA" id="ARBA00022651"/>
    </source>
</evidence>
<keyword evidence="3" id="KW-0677">Repeat</keyword>
<dbReference type="Gene3D" id="3.20.20.80">
    <property type="entry name" value="Glycosidases"/>
    <property type="match status" value="1"/>
</dbReference>
<evidence type="ECO:0000313" key="8">
    <source>
        <dbReference type="EMBL" id="KMZ56031.1"/>
    </source>
</evidence>
<evidence type="ECO:0000259" key="7">
    <source>
        <dbReference type="PROSITE" id="PS51760"/>
    </source>
</evidence>
<dbReference type="InterPro" id="IPR003305">
    <property type="entry name" value="CenC_carb-bd"/>
</dbReference>
<evidence type="ECO:0000256" key="6">
    <source>
        <dbReference type="ARBA" id="ARBA00023326"/>
    </source>
</evidence>
<keyword evidence="6" id="KW-0624">Polysaccharide degradation</keyword>
<dbReference type="PANTHER" id="PTHR31490:SF1">
    <property type="entry name" value="ENDO-1,4-BETA-XYLANASE 1"/>
    <property type="match status" value="1"/>
</dbReference>
<evidence type="ECO:0000256" key="3">
    <source>
        <dbReference type="ARBA" id="ARBA00022737"/>
    </source>
</evidence>
<dbReference type="GO" id="GO:0045493">
    <property type="term" value="P:xylan catabolic process"/>
    <property type="evidence" value="ECO:0000318"/>
    <property type="project" value="GO_Central"/>
</dbReference>